<proteinExistence type="predicted"/>
<gene>
    <name evidence="4" type="ORF">J8F10_15735</name>
</gene>
<organism evidence="4 5">
    <name type="scientific">Gemmata palustris</name>
    <dbReference type="NCBI Taxonomy" id="2822762"/>
    <lineage>
        <taxon>Bacteria</taxon>
        <taxon>Pseudomonadati</taxon>
        <taxon>Planctomycetota</taxon>
        <taxon>Planctomycetia</taxon>
        <taxon>Gemmatales</taxon>
        <taxon>Gemmataceae</taxon>
        <taxon>Gemmata</taxon>
    </lineage>
</organism>
<sequence length="125" mass="13961">MPRILVVDDDPVLRKAVRRMLEPEGFEIEEAEDGRDGLRRFRARPADLALCDLFMPERDGLEFLRELSREFVGGKVVTMSGGNGHGTVDLLPLAKFLGADGTLYKPFKQADLLKAIRHVLSSIPN</sequence>
<protein>
    <submittedName>
        <fullName evidence="4">Response regulator</fullName>
    </submittedName>
</protein>
<dbReference type="InterPro" id="IPR050595">
    <property type="entry name" value="Bact_response_regulator"/>
</dbReference>
<dbReference type="RefSeq" id="WP_210655111.1">
    <property type="nucleotide sequence ID" value="NZ_JAGKQQ010000001.1"/>
</dbReference>
<comment type="caution">
    <text evidence="4">The sequence shown here is derived from an EMBL/GenBank/DDBJ whole genome shotgun (WGS) entry which is preliminary data.</text>
</comment>
<dbReference type="SMART" id="SM00448">
    <property type="entry name" value="REC"/>
    <property type="match status" value="1"/>
</dbReference>
<dbReference type="EMBL" id="JAGKQQ010000001">
    <property type="protein sequence ID" value="MBP3956723.1"/>
    <property type="molecule type" value="Genomic_DNA"/>
</dbReference>
<dbReference type="InterPro" id="IPR001789">
    <property type="entry name" value="Sig_transdc_resp-reg_receiver"/>
</dbReference>
<dbReference type="Proteomes" id="UP000676565">
    <property type="component" value="Unassembled WGS sequence"/>
</dbReference>
<dbReference type="PANTHER" id="PTHR44591:SF23">
    <property type="entry name" value="CHEY SUBFAMILY"/>
    <property type="match status" value="1"/>
</dbReference>
<dbReference type="SUPFAM" id="SSF52172">
    <property type="entry name" value="CheY-like"/>
    <property type="match status" value="1"/>
</dbReference>
<evidence type="ECO:0000256" key="1">
    <source>
        <dbReference type="ARBA" id="ARBA00022553"/>
    </source>
</evidence>
<accession>A0ABS5BSP9</accession>
<dbReference type="PANTHER" id="PTHR44591">
    <property type="entry name" value="STRESS RESPONSE REGULATOR PROTEIN 1"/>
    <property type="match status" value="1"/>
</dbReference>
<feature type="domain" description="Response regulatory" evidence="3">
    <location>
        <begin position="3"/>
        <end position="120"/>
    </location>
</feature>
<evidence type="ECO:0000259" key="3">
    <source>
        <dbReference type="PROSITE" id="PS50110"/>
    </source>
</evidence>
<evidence type="ECO:0000313" key="4">
    <source>
        <dbReference type="EMBL" id="MBP3956723.1"/>
    </source>
</evidence>
<keyword evidence="1 2" id="KW-0597">Phosphoprotein</keyword>
<feature type="modified residue" description="4-aspartylphosphate" evidence="2">
    <location>
        <position position="52"/>
    </location>
</feature>
<dbReference type="PROSITE" id="PS50110">
    <property type="entry name" value="RESPONSE_REGULATORY"/>
    <property type="match status" value="1"/>
</dbReference>
<reference evidence="4 5" key="1">
    <citation type="submission" date="2021-04" db="EMBL/GenBank/DDBJ databases">
        <authorList>
            <person name="Ivanova A."/>
        </authorList>
    </citation>
    <scope>NUCLEOTIDE SEQUENCE [LARGE SCALE GENOMIC DNA]</scope>
    <source>
        <strain evidence="4 5">G18</strain>
    </source>
</reference>
<dbReference type="InterPro" id="IPR011006">
    <property type="entry name" value="CheY-like_superfamily"/>
</dbReference>
<name>A0ABS5BSP9_9BACT</name>
<dbReference type="Pfam" id="PF00072">
    <property type="entry name" value="Response_reg"/>
    <property type="match status" value="1"/>
</dbReference>
<keyword evidence="5" id="KW-1185">Reference proteome</keyword>
<evidence type="ECO:0000256" key="2">
    <source>
        <dbReference type="PROSITE-ProRule" id="PRU00169"/>
    </source>
</evidence>
<dbReference type="Gene3D" id="3.40.50.2300">
    <property type="match status" value="1"/>
</dbReference>
<evidence type="ECO:0000313" key="5">
    <source>
        <dbReference type="Proteomes" id="UP000676565"/>
    </source>
</evidence>